<evidence type="ECO:0008006" key="4">
    <source>
        <dbReference type="Google" id="ProtNLM"/>
    </source>
</evidence>
<keyword evidence="3" id="KW-1185">Reference proteome</keyword>
<dbReference type="AlphaFoldDB" id="A0A101T8D2"/>
<dbReference type="EMBL" id="LMWW01000007">
    <property type="protein sequence ID" value="KUN87552.1"/>
    <property type="molecule type" value="Genomic_DNA"/>
</dbReference>
<protein>
    <recommendedName>
        <fullName evidence="4">NB-ARC domain-containing protein</fullName>
    </recommendedName>
</protein>
<proteinExistence type="predicted"/>
<evidence type="ECO:0000313" key="2">
    <source>
        <dbReference type="EMBL" id="KUN87552.1"/>
    </source>
</evidence>
<sequence length="495" mass="54394">MVGLYTATTGSVAVLPIVADHANGPALWAVVSVTGLLGAASAFFTRHSLGRGAGSSAEEPGSTESPYVPPHNLPSLSRYFTGRDTELGRVREMLTDGDQQGAPRRIVVIHGMGGAGKTQLAVAHARTHAQADTTTLTWWLPATSTERLRDRLLELAAILGLPAHESEYVVLSRLWGWLRDNPGWLLVYDNVQPDGDGAGPPADGPHGLEQFLPSDQCRGTILITTRVRQGWAELTEHRLELLGLSPTRGRAFLRLRIDGAAEDTEDASLDALGRQLGWLPLDLETAGAYIEREGISVEDYLAQLPEHTSTNGFETFRLSVERISREAPEAENLLRLCSYLASEDVPHSALYEHRAVLPDGLRRAMESERVFHPMVRELVEHSLLTVSGDQRRGSVTFGVHPRVRQFIRSRMDQDDRVLWSQVAVRLVEAAFPAWPEQPEVRSACERLMPHADAVITEVSWASDDRVARGTARRALIELLHRVASTRSSAATGRAR</sequence>
<comment type="caution">
    <text evidence="2">The sequence shown here is derived from an EMBL/GenBank/DDBJ whole genome shotgun (WGS) entry which is preliminary data.</text>
</comment>
<reference evidence="2 3" key="1">
    <citation type="submission" date="2015-10" db="EMBL/GenBank/DDBJ databases">
        <title>Draft genome sequence of Streptomyces griseoruber DSM 40281, type strain for the species Streptomyces griseoruber.</title>
        <authorList>
            <person name="Ruckert C."/>
            <person name="Winkler A."/>
            <person name="Kalinowski J."/>
            <person name="Kampfer P."/>
            <person name="Glaeser S."/>
        </authorList>
    </citation>
    <scope>NUCLEOTIDE SEQUENCE [LARGE SCALE GENOMIC DNA]</scope>
    <source>
        <strain evidence="2 3">DSM 40281</strain>
    </source>
</reference>
<dbReference type="Gene3D" id="3.40.50.300">
    <property type="entry name" value="P-loop containing nucleotide triphosphate hydrolases"/>
    <property type="match status" value="1"/>
</dbReference>
<feature type="region of interest" description="Disordered" evidence="1">
    <location>
        <begin position="51"/>
        <end position="75"/>
    </location>
</feature>
<dbReference type="InterPro" id="IPR027417">
    <property type="entry name" value="P-loop_NTPase"/>
</dbReference>
<dbReference type="Proteomes" id="UP000052982">
    <property type="component" value="Unassembled WGS sequence"/>
</dbReference>
<gene>
    <name evidence="2" type="ORF">AQJ64_05215</name>
</gene>
<evidence type="ECO:0000256" key="1">
    <source>
        <dbReference type="SAM" id="MobiDB-lite"/>
    </source>
</evidence>
<dbReference type="PANTHER" id="PTHR47691:SF3">
    <property type="entry name" value="HTH-TYPE TRANSCRIPTIONAL REGULATOR RV0890C-RELATED"/>
    <property type="match status" value="1"/>
</dbReference>
<evidence type="ECO:0000313" key="3">
    <source>
        <dbReference type="Proteomes" id="UP000052982"/>
    </source>
</evidence>
<organism evidence="2 3">
    <name type="scientific">Streptomyces griseoruber</name>
    <dbReference type="NCBI Taxonomy" id="1943"/>
    <lineage>
        <taxon>Bacteria</taxon>
        <taxon>Bacillati</taxon>
        <taxon>Actinomycetota</taxon>
        <taxon>Actinomycetes</taxon>
        <taxon>Kitasatosporales</taxon>
        <taxon>Streptomycetaceae</taxon>
        <taxon>Streptomyces</taxon>
    </lineage>
</organism>
<dbReference type="STRING" id="1943.AQJ64_05215"/>
<accession>A0A101T8D2</accession>
<dbReference type="PANTHER" id="PTHR47691">
    <property type="entry name" value="REGULATOR-RELATED"/>
    <property type="match status" value="1"/>
</dbReference>
<name>A0A101T8D2_9ACTN</name>
<dbReference type="SUPFAM" id="SSF52540">
    <property type="entry name" value="P-loop containing nucleoside triphosphate hydrolases"/>
    <property type="match status" value="1"/>
</dbReference>